<dbReference type="Pfam" id="PF03485">
    <property type="entry name" value="Arg_tRNA_synt_N"/>
    <property type="match status" value="1"/>
</dbReference>
<keyword evidence="5 11" id="KW-0436">Ligase</keyword>
<dbReference type="GO" id="GO:0005737">
    <property type="term" value="C:cytoplasm"/>
    <property type="evidence" value="ECO:0007669"/>
    <property type="project" value="UniProtKB-SubCell"/>
</dbReference>
<dbReference type="GO" id="GO:0005524">
    <property type="term" value="F:ATP binding"/>
    <property type="evidence" value="ECO:0007669"/>
    <property type="project" value="UniProtKB-UniRule"/>
</dbReference>
<dbReference type="InterPro" id="IPR014729">
    <property type="entry name" value="Rossmann-like_a/b/a_fold"/>
</dbReference>
<dbReference type="PRINTS" id="PR01038">
    <property type="entry name" value="TRNASYNTHARG"/>
</dbReference>
<evidence type="ECO:0000256" key="1">
    <source>
        <dbReference type="ARBA" id="ARBA00004496"/>
    </source>
</evidence>
<dbReference type="HAMAP" id="MF_00123">
    <property type="entry name" value="Arg_tRNA_synth"/>
    <property type="match status" value="1"/>
</dbReference>
<comment type="subcellular location">
    <subcellularLocation>
        <location evidence="1 11">Cytoplasm</location>
    </subcellularLocation>
</comment>
<evidence type="ECO:0000256" key="8">
    <source>
        <dbReference type="ARBA" id="ARBA00022917"/>
    </source>
</evidence>
<dbReference type="AlphaFoldDB" id="A0A410P5R5"/>
<dbReference type="InterPro" id="IPR009080">
    <property type="entry name" value="tRNAsynth_Ia_anticodon-bd"/>
</dbReference>
<reference evidence="15 16" key="1">
    <citation type="submission" date="2017-01" db="EMBL/GenBank/DDBJ databases">
        <title>First insights into the biology of 'candidatus Vampirococcus archaeovorus'.</title>
        <authorList>
            <person name="Kizina J."/>
            <person name="Jordan S."/>
            <person name="Stueber K."/>
            <person name="Reinhardt R."/>
            <person name="Harder J."/>
        </authorList>
    </citation>
    <scope>NUCLEOTIDE SEQUENCE [LARGE SCALE GENOMIC DNA]</scope>
    <source>
        <strain evidence="15 16">LiM</strain>
    </source>
</reference>
<evidence type="ECO:0000259" key="13">
    <source>
        <dbReference type="SMART" id="SM00836"/>
    </source>
</evidence>
<evidence type="ECO:0000256" key="10">
    <source>
        <dbReference type="ARBA" id="ARBA00049339"/>
    </source>
</evidence>
<dbReference type="EC" id="6.1.1.19" evidence="11"/>
<protein>
    <recommendedName>
        <fullName evidence="11">Arginine--tRNA ligase</fullName>
        <ecNumber evidence="11">6.1.1.19</ecNumber>
    </recommendedName>
    <alternativeName>
        <fullName evidence="11">Arginyl-tRNA synthetase</fullName>
        <shortName evidence="11">ArgRS</shortName>
    </alternativeName>
</protein>
<accession>A0A410P5R5</accession>
<dbReference type="Pfam" id="PF00750">
    <property type="entry name" value="tRNA-synt_1d"/>
    <property type="match status" value="1"/>
</dbReference>
<dbReference type="InterPro" id="IPR005148">
    <property type="entry name" value="Arg-tRNA-synth_N"/>
</dbReference>
<comment type="catalytic activity">
    <reaction evidence="10 11">
        <text>tRNA(Arg) + L-arginine + ATP = L-arginyl-tRNA(Arg) + AMP + diphosphate</text>
        <dbReference type="Rhea" id="RHEA:20301"/>
        <dbReference type="Rhea" id="RHEA-COMP:9658"/>
        <dbReference type="Rhea" id="RHEA-COMP:9673"/>
        <dbReference type="ChEBI" id="CHEBI:30616"/>
        <dbReference type="ChEBI" id="CHEBI:32682"/>
        <dbReference type="ChEBI" id="CHEBI:33019"/>
        <dbReference type="ChEBI" id="CHEBI:78442"/>
        <dbReference type="ChEBI" id="CHEBI:78513"/>
        <dbReference type="ChEBI" id="CHEBI:456215"/>
        <dbReference type="EC" id="6.1.1.19"/>
    </reaction>
</comment>
<dbReference type="SUPFAM" id="SSF47323">
    <property type="entry name" value="Anticodon-binding domain of a subclass of class I aminoacyl-tRNA synthetases"/>
    <property type="match status" value="1"/>
</dbReference>
<gene>
    <name evidence="11" type="primary">argS</name>
    <name evidence="15" type="ORF">BU251_06000</name>
</gene>
<dbReference type="GO" id="GO:0006420">
    <property type="term" value="P:arginyl-tRNA aminoacylation"/>
    <property type="evidence" value="ECO:0007669"/>
    <property type="project" value="UniProtKB-UniRule"/>
</dbReference>
<organism evidence="15 16">
    <name type="scientific">Velamenicoccus archaeovorus</name>
    <dbReference type="NCBI Taxonomy" id="1930593"/>
    <lineage>
        <taxon>Bacteria</taxon>
        <taxon>Pseudomonadati</taxon>
        <taxon>Candidatus Omnitrophota</taxon>
        <taxon>Candidatus Velamenicoccus</taxon>
    </lineage>
</organism>
<keyword evidence="7 11" id="KW-0067">ATP-binding</keyword>
<dbReference type="Gene3D" id="1.10.730.10">
    <property type="entry name" value="Isoleucyl-tRNA Synthetase, Domain 1"/>
    <property type="match status" value="1"/>
</dbReference>
<evidence type="ECO:0000256" key="7">
    <source>
        <dbReference type="ARBA" id="ARBA00022840"/>
    </source>
</evidence>
<dbReference type="KEGG" id="vai:BU251_06000"/>
<dbReference type="SUPFAM" id="SSF55190">
    <property type="entry name" value="Arginyl-tRNA synthetase (ArgRS), N-terminal 'additional' domain"/>
    <property type="match status" value="1"/>
</dbReference>
<name>A0A410P5R5_VELA1</name>
<comment type="similarity">
    <text evidence="2 11 12">Belongs to the class-I aminoacyl-tRNA synthetase family.</text>
</comment>
<evidence type="ECO:0000313" key="16">
    <source>
        <dbReference type="Proteomes" id="UP000287243"/>
    </source>
</evidence>
<dbReference type="InterPro" id="IPR035684">
    <property type="entry name" value="ArgRS_core"/>
</dbReference>
<proteinExistence type="inferred from homology"/>
<feature type="domain" description="Arginyl tRNA synthetase N-terminal" evidence="14">
    <location>
        <begin position="7"/>
        <end position="105"/>
    </location>
</feature>
<dbReference type="Gene3D" id="3.30.1360.70">
    <property type="entry name" value="Arginyl tRNA synthetase N-terminal domain"/>
    <property type="match status" value="1"/>
</dbReference>
<dbReference type="PANTHER" id="PTHR11956:SF5">
    <property type="entry name" value="ARGININE--TRNA LIGASE, CYTOPLASMIC"/>
    <property type="match status" value="1"/>
</dbReference>
<dbReference type="Pfam" id="PF05746">
    <property type="entry name" value="DALR_1"/>
    <property type="match status" value="1"/>
</dbReference>
<keyword evidence="8 11" id="KW-0648">Protein biosynthesis</keyword>
<feature type="domain" description="DALR anticodon binding" evidence="13">
    <location>
        <begin position="449"/>
        <end position="564"/>
    </location>
</feature>
<evidence type="ECO:0000256" key="9">
    <source>
        <dbReference type="ARBA" id="ARBA00023146"/>
    </source>
</evidence>
<dbReference type="FunFam" id="3.40.50.620:FF:000062">
    <property type="entry name" value="Arginine--tRNA ligase"/>
    <property type="match status" value="1"/>
</dbReference>
<evidence type="ECO:0000256" key="3">
    <source>
        <dbReference type="ARBA" id="ARBA00011245"/>
    </source>
</evidence>
<keyword evidence="6 11" id="KW-0547">Nucleotide-binding</keyword>
<evidence type="ECO:0000313" key="15">
    <source>
        <dbReference type="EMBL" id="QAT17314.1"/>
    </source>
</evidence>
<dbReference type="EMBL" id="CP019384">
    <property type="protein sequence ID" value="QAT17314.1"/>
    <property type="molecule type" value="Genomic_DNA"/>
</dbReference>
<sequence>MFEEVEKQLLSLLKRSVAAVCSVSSAGHQVPQHILDAAILEIPKEKSFGDLSCSIAMKLSSFLRTKPQAVAAAIIEELERLARKEGATLIHHTEIKGAGFINIFLSDRVYQDLLRSINEEEEGFGRTDAGGRGRLLLEFVSANPTGALSIAHARQAAVGDALANVLGAVGYEVTREYYLNDEGNQIRILGRSIWLRYCEKKGETVDFPEDHYQGDYIGDLAAELFNDPAMRGKIDGMSEEVRDSFFMEYGTQKIMAVIRKELDDFGVSFDVWYSQKALGASGKVEEALEELKAKGYIYESEGAVWFKSTAFGDDKDRVVRKSDGAYTYLTPDIAYHKDKFQRGFAHLVNIWGPDHHGYIPRMKAAIQALGHDEEAMDVIIVQLATLFRGGVPVPMSTRKGQYVTLTELLEEVGRDAGRFFFLMRKTDSHLDFDLELAKKQTSENPVYYVQYAHARISGILNSADKRQDAGLDLALLGQPEEKDLMRSLLEYPFCLLVCAKQLDPYSLTVYLQSLASSFHRFYDRHKVLSDDAALTAARLYLIRAVKIVLACGLKMLGVTAPERM</sequence>
<dbReference type="InterPro" id="IPR001278">
    <property type="entry name" value="Arg-tRNA-ligase"/>
</dbReference>
<dbReference type="Proteomes" id="UP000287243">
    <property type="component" value="Chromosome"/>
</dbReference>
<dbReference type="RefSeq" id="WP_128700132.1">
    <property type="nucleotide sequence ID" value="NZ_CP019384.1"/>
</dbReference>
<keyword evidence="4 11" id="KW-0963">Cytoplasm</keyword>
<dbReference type="InterPro" id="IPR036695">
    <property type="entry name" value="Arg-tRNA-synth_N_sf"/>
</dbReference>
<dbReference type="OrthoDB" id="9803211at2"/>
<evidence type="ECO:0000259" key="14">
    <source>
        <dbReference type="SMART" id="SM01016"/>
    </source>
</evidence>
<evidence type="ECO:0000256" key="4">
    <source>
        <dbReference type="ARBA" id="ARBA00022490"/>
    </source>
</evidence>
<dbReference type="Gene3D" id="3.40.50.620">
    <property type="entry name" value="HUPs"/>
    <property type="match status" value="1"/>
</dbReference>
<dbReference type="SMART" id="SM01016">
    <property type="entry name" value="Arg_tRNA_synt_N"/>
    <property type="match status" value="1"/>
</dbReference>
<dbReference type="GO" id="GO:0004814">
    <property type="term" value="F:arginine-tRNA ligase activity"/>
    <property type="evidence" value="ECO:0007669"/>
    <property type="project" value="UniProtKB-UniRule"/>
</dbReference>
<dbReference type="NCBIfam" id="TIGR00456">
    <property type="entry name" value="argS"/>
    <property type="match status" value="1"/>
</dbReference>
<feature type="short sequence motif" description="'HIGH' region" evidence="11">
    <location>
        <begin position="142"/>
        <end position="152"/>
    </location>
</feature>
<dbReference type="PANTHER" id="PTHR11956">
    <property type="entry name" value="ARGINYL-TRNA SYNTHETASE"/>
    <property type="match status" value="1"/>
</dbReference>
<evidence type="ECO:0000256" key="5">
    <source>
        <dbReference type="ARBA" id="ARBA00022598"/>
    </source>
</evidence>
<evidence type="ECO:0000256" key="12">
    <source>
        <dbReference type="RuleBase" id="RU363038"/>
    </source>
</evidence>
<dbReference type="SUPFAM" id="SSF52374">
    <property type="entry name" value="Nucleotidylyl transferase"/>
    <property type="match status" value="1"/>
</dbReference>
<dbReference type="CDD" id="cd00671">
    <property type="entry name" value="ArgRS_core"/>
    <property type="match status" value="1"/>
</dbReference>
<dbReference type="InterPro" id="IPR008909">
    <property type="entry name" value="DALR_anticod-bd"/>
</dbReference>
<dbReference type="FunFam" id="1.10.730.10:FF:000008">
    <property type="entry name" value="Arginine--tRNA ligase"/>
    <property type="match status" value="1"/>
</dbReference>
<evidence type="ECO:0000256" key="6">
    <source>
        <dbReference type="ARBA" id="ARBA00022741"/>
    </source>
</evidence>
<evidence type="ECO:0000256" key="11">
    <source>
        <dbReference type="HAMAP-Rule" id="MF_00123"/>
    </source>
</evidence>
<evidence type="ECO:0000256" key="2">
    <source>
        <dbReference type="ARBA" id="ARBA00005594"/>
    </source>
</evidence>
<dbReference type="SMART" id="SM00836">
    <property type="entry name" value="DALR_1"/>
    <property type="match status" value="1"/>
</dbReference>
<keyword evidence="16" id="KW-1185">Reference proteome</keyword>
<comment type="subunit">
    <text evidence="3 11">Monomer.</text>
</comment>
<keyword evidence="9 11" id="KW-0030">Aminoacyl-tRNA synthetase</keyword>